<evidence type="ECO:0000313" key="2">
    <source>
        <dbReference type="EMBL" id="SAM56962.1"/>
    </source>
</evidence>
<feature type="transmembrane region" description="Helical" evidence="1">
    <location>
        <begin position="254"/>
        <end position="274"/>
    </location>
</feature>
<dbReference type="GeneID" id="84789655"/>
<gene>
    <name evidence="2" type="ORF">CHUV0807_0074</name>
</gene>
<organism evidence="2 3">
    <name type="scientific">Cardiobacterium hominis</name>
    <dbReference type="NCBI Taxonomy" id="2718"/>
    <lineage>
        <taxon>Bacteria</taxon>
        <taxon>Pseudomonadati</taxon>
        <taxon>Pseudomonadota</taxon>
        <taxon>Gammaproteobacteria</taxon>
        <taxon>Cardiobacteriales</taxon>
        <taxon>Cardiobacteriaceae</taxon>
        <taxon>Cardiobacterium</taxon>
    </lineage>
</organism>
<accession>A0A1C3H1R3</accession>
<dbReference type="Proteomes" id="UP000190837">
    <property type="component" value="Unassembled WGS sequence"/>
</dbReference>
<evidence type="ECO:0000256" key="1">
    <source>
        <dbReference type="SAM" id="Phobius"/>
    </source>
</evidence>
<name>A0A1C3H1R3_9GAMM</name>
<feature type="transmembrane region" description="Helical" evidence="1">
    <location>
        <begin position="280"/>
        <end position="297"/>
    </location>
</feature>
<dbReference type="EMBL" id="FKLO01000005">
    <property type="protein sequence ID" value="SAM56962.1"/>
    <property type="molecule type" value="Genomic_DNA"/>
</dbReference>
<keyword evidence="1" id="KW-0812">Transmembrane</keyword>
<sequence>MNPATLDRLSHGYFAAFLILGWLLPNHIASARFITAIVWVGLIIVSLMRHQHSRRVRHRFHKFIAIGTGSILPLIVAAMLYSEGLLLLDDWQNGDYRQPRAELLHAAFTIPAKEQCDANAQSNTCWFPADGYRLHCSQTSSDTCQRAYAYAGQQAQAWHYDGRIYELRVGEQVIYDYAAQIAAFEKARHNLRRGILELLFFVALPQLWLAWQYWRLGKMMPEESDDAPQYRTIPRKGSSTPARRNRLFIPALKPAIRAFKILAGLALLLLTLSLASKPDIWTFSGGVILVAALLAVVPGDGNGYWRYHAARQSIERVRRQYFRWRVEETQPLADWQAVATVQTAEDMWTVCLIGHDGVTTRELERFGVLAGGRTYARKYRKQISKATGLAEWEEQ</sequence>
<feature type="transmembrane region" description="Helical" evidence="1">
    <location>
        <begin position="31"/>
        <end position="48"/>
    </location>
</feature>
<keyword evidence="1" id="KW-1133">Transmembrane helix</keyword>
<evidence type="ECO:0000313" key="3">
    <source>
        <dbReference type="Proteomes" id="UP000190837"/>
    </source>
</evidence>
<feature type="transmembrane region" description="Helical" evidence="1">
    <location>
        <begin position="60"/>
        <end position="81"/>
    </location>
</feature>
<dbReference type="RefSeq" id="WP_004139937.1">
    <property type="nucleotide sequence ID" value="NZ_CAUPBE010000021.1"/>
</dbReference>
<protein>
    <submittedName>
        <fullName evidence="2">Uncharacterized protein</fullName>
    </submittedName>
</protein>
<proteinExistence type="predicted"/>
<dbReference type="AlphaFoldDB" id="A0A1C3H1R3"/>
<reference evidence="3" key="1">
    <citation type="submission" date="2016-04" db="EMBL/GenBank/DDBJ databases">
        <authorList>
            <person name="Tagini F."/>
        </authorList>
    </citation>
    <scope>NUCLEOTIDE SEQUENCE [LARGE SCALE GENOMIC DNA]</scope>
    <source>
        <strain evidence="3">CHUV0807</strain>
    </source>
</reference>
<keyword evidence="1" id="KW-0472">Membrane</keyword>
<feature type="transmembrane region" description="Helical" evidence="1">
    <location>
        <begin position="194"/>
        <end position="214"/>
    </location>
</feature>